<dbReference type="Proteomes" id="UP001550628">
    <property type="component" value="Unassembled WGS sequence"/>
</dbReference>
<accession>A0ABV2WJU2</accession>
<organism evidence="2 3">
    <name type="scientific">Nocardia rhamnosiphila</name>
    <dbReference type="NCBI Taxonomy" id="426716"/>
    <lineage>
        <taxon>Bacteria</taxon>
        <taxon>Bacillati</taxon>
        <taxon>Actinomycetota</taxon>
        <taxon>Actinomycetes</taxon>
        <taxon>Mycobacteriales</taxon>
        <taxon>Nocardiaceae</taxon>
        <taxon>Nocardia</taxon>
    </lineage>
</organism>
<name>A0ABV2WJU2_9NOCA</name>
<comment type="caution">
    <text evidence="2">The sequence shown here is derived from an EMBL/GenBank/DDBJ whole genome shotgun (WGS) entry which is preliminary data.</text>
</comment>
<keyword evidence="3" id="KW-1185">Reference proteome</keyword>
<keyword evidence="1" id="KW-1133">Transmembrane helix</keyword>
<feature type="transmembrane region" description="Helical" evidence="1">
    <location>
        <begin position="85"/>
        <end position="106"/>
    </location>
</feature>
<keyword evidence="1" id="KW-0472">Membrane</keyword>
<evidence type="ECO:0000256" key="1">
    <source>
        <dbReference type="SAM" id="Phobius"/>
    </source>
</evidence>
<dbReference type="GeneID" id="96246947"/>
<feature type="transmembrane region" description="Helical" evidence="1">
    <location>
        <begin position="58"/>
        <end position="79"/>
    </location>
</feature>
<protein>
    <submittedName>
        <fullName evidence="2">2-oxoglutarate/malate transporter</fullName>
    </submittedName>
</protein>
<dbReference type="RefSeq" id="WP_051714441.1">
    <property type="nucleotide sequence ID" value="NZ_JBEYBD010000003.1"/>
</dbReference>
<feature type="transmembrane region" description="Helical" evidence="1">
    <location>
        <begin position="190"/>
        <end position="213"/>
    </location>
</feature>
<feature type="transmembrane region" description="Helical" evidence="1">
    <location>
        <begin position="6"/>
        <end position="26"/>
    </location>
</feature>
<feature type="transmembrane region" description="Helical" evidence="1">
    <location>
        <begin position="161"/>
        <end position="178"/>
    </location>
</feature>
<gene>
    <name evidence="2" type="ORF">ABZ510_04705</name>
</gene>
<keyword evidence="1" id="KW-0812">Transmembrane</keyword>
<sequence length="215" mass="22427">MIESNAAGLGGIGFVLTAVLVNIAYVRARLPLPMSGQGMDEVVDALAAVGDALKRPSVLAPLTWLCTTLFAAGMVAAMWESPAAPTMWLLLGFGGVLMQNVTFSCVEALRFGLAASARDHASTSGLWALHNVLFGFNQVFLAIALLGFGIAAAETGFLPPWQQWLGFAAAALLFLASSASSHNAEGTSRLALIGLVGWLGWIAWIVAAGITLLTR</sequence>
<reference evidence="2 3" key="1">
    <citation type="submission" date="2024-06" db="EMBL/GenBank/DDBJ databases">
        <title>The Natural Products Discovery Center: Release of the First 8490 Sequenced Strains for Exploring Actinobacteria Biosynthetic Diversity.</title>
        <authorList>
            <person name="Kalkreuter E."/>
            <person name="Kautsar S.A."/>
            <person name="Yang D."/>
            <person name="Bader C.D."/>
            <person name="Teijaro C.N."/>
            <person name="Fluegel L."/>
            <person name="Davis C.M."/>
            <person name="Simpson J.R."/>
            <person name="Lauterbach L."/>
            <person name="Steele A.D."/>
            <person name="Gui C."/>
            <person name="Meng S."/>
            <person name="Li G."/>
            <person name="Viehrig K."/>
            <person name="Ye F."/>
            <person name="Su P."/>
            <person name="Kiefer A.F."/>
            <person name="Nichols A."/>
            <person name="Cepeda A.J."/>
            <person name="Yan W."/>
            <person name="Fan B."/>
            <person name="Jiang Y."/>
            <person name="Adhikari A."/>
            <person name="Zheng C.-J."/>
            <person name="Schuster L."/>
            <person name="Cowan T.M."/>
            <person name="Smanski M.J."/>
            <person name="Chevrette M.G."/>
            <person name="De Carvalho L.P.S."/>
            <person name="Shen B."/>
        </authorList>
    </citation>
    <scope>NUCLEOTIDE SEQUENCE [LARGE SCALE GENOMIC DNA]</scope>
    <source>
        <strain evidence="2 3">NPDC019708</strain>
    </source>
</reference>
<evidence type="ECO:0000313" key="2">
    <source>
        <dbReference type="EMBL" id="MEU1951140.1"/>
    </source>
</evidence>
<dbReference type="EMBL" id="JBEYBF010000002">
    <property type="protein sequence ID" value="MEU1951140.1"/>
    <property type="molecule type" value="Genomic_DNA"/>
</dbReference>
<feature type="transmembrane region" description="Helical" evidence="1">
    <location>
        <begin position="127"/>
        <end position="149"/>
    </location>
</feature>
<proteinExistence type="predicted"/>
<evidence type="ECO:0000313" key="3">
    <source>
        <dbReference type="Proteomes" id="UP001550628"/>
    </source>
</evidence>